<dbReference type="InterPro" id="IPR004662">
    <property type="entry name" value="AcgluKinase_fam"/>
</dbReference>
<comment type="catalytic activity">
    <reaction evidence="8 9">
        <text>N-acetyl-L-glutamate + ATP = N-acetyl-L-glutamyl 5-phosphate + ADP</text>
        <dbReference type="Rhea" id="RHEA:14629"/>
        <dbReference type="ChEBI" id="CHEBI:30616"/>
        <dbReference type="ChEBI" id="CHEBI:44337"/>
        <dbReference type="ChEBI" id="CHEBI:57936"/>
        <dbReference type="ChEBI" id="CHEBI:456216"/>
        <dbReference type="EC" id="2.7.2.8"/>
    </reaction>
</comment>
<dbReference type="HAMAP" id="MF_00082">
    <property type="entry name" value="ArgB"/>
    <property type="match status" value="1"/>
</dbReference>
<keyword evidence="3 9" id="KW-0028">Amino-acid biosynthesis</keyword>
<feature type="site" description="Transition state stabilizer" evidence="9">
    <location>
        <position position="218"/>
    </location>
</feature>
<dbReference type="Proteomes" id="UP000661691">
    <property type="component" value="Unassembled WGS sequence"/>
</dbReference>
<evidence type="ECO:0000256" key="8">
    <source>
        <dbReference type="ARBA" id="ARBA00048141"/>
    </source>
</evidence>
<evidence type="ECO:0000256" key="1">
    <source>
        <dbReference type="ARBA" id="ARBA00004828"/>
    </source>
</evidence>
<evidence type="ECO:0000313" key="11">
    <source>
        <dbReference type="EMBL" id="MBD1372530.1"/>
    </source>
</evidence>
<evidence type="ECO:0000256" key="7">
    <source>
        <dbReference type="ARBA" id="ARBA00022840"/>
    </source>
</evidence>
<keyword evidence="9" id="KW-0963">Cytoplasm</keyword>
<gene>
    <name evidence="9 11" type="primary">argB</name>
    <name evidence="11" type="ORF">IC620_09205</name>
</gene>
<dbReference type="Gene3D" id="3.40.1160.10">
    <property type="entry name" value="Acetylglutamate kinase-like"/>
    <property type="match status" value="1"/>
</dbReference>
<dbReference type="InterPro" id="IPR036393">
    <property type="entry name" value="AceGlu_kinase-like_sf"/>
</dbReference>
<dbReference type="AlphaFoldDB" id="A0A926NBW4"/>
<evidence type="ECO:0000256" key="4">
    <source>
        <dbReference type="ARBA" id="ARBA00022679"/>
    </source>
</evidence>
<feature type="binding site" evidence="9">
    <location>
        <position position="155"/>
    </location>
    <ligand>
        <name>substrate</name>
    </ligand>
</feature>
<evidence type="ECO:0000256" key="3">
    <source>
        <dbReference type="ARBA" id="ARBA00022605"/>
    </source>
</evidence>
<dbReference type="InterPro" id="IPR001048">
    <property type="entry name" value="Asp/Glu/Uridylate_kinase"/>
</dbReference>
<keyword evidence="12" id="KW-1185">Reference proteome</keyword>
<reference evidence="11" key="1">
    <citation type="submission" date="2020-09" db="EMBL/GenBank/DDBJ databases">
        <title>A novel bacterium of genus Hazenella, isolated from South China Sea.</title>
        <authorList>
            <person name="Huang H."/>
            <person name="Mo K."/>
            <person name="Hu Y."/>
        </authorList>
    </citation>
    <scope>NUCLEOTIDE SEQUENCE</scope>
    <source>
        <strain evidence="11">IB182357</strain>
    </source>
</reference>
<comment type="subcellular location">
    <subcellularLocation>
        <location evidence="9">Cytoplasm</location>
    </subcellularLocation>
</comment>
<name>A0A926NBW4_9BACL</name>
<feature type="site" description="Transition state stabilizer" evidence="9">
    <location>
        <position position="8"/>
    </location>
</feature>
<comment type="pathway">
    <text evidence="1 9">Amino-acid biosynthesis; L-arginine biosynthesis; N(2)-acetyl-L-ornithine from L-glutamate: step 2/4.</text>
</comment>
<dbReference type="EC" id="2.7.2.8" evidence="9"/>
<keyword evidence="6 9" id="KW-0418">Kinase</keyword>
<sequence>MSKIIVLKLGGSVLSNLHPTFYSQIQHFIHQGKQIIVVHGGGPNLTETLRRLQISSQFVDGRRITDAHTLPVAKMVLAGSVNKDTVTQFHLNGIACIGLSGVDLAILQANPISSELGFTGEINQVNRSALITLMNQNWVPIIASIGVDSEGQHYNINADEAAMRLAVALQADQLIFISNTDGIYTTDSHGKHPIKQITPLQIKQLQQEKIIHGGMIPKVQAGVQALMNGVNTIHIVNGGLENPLPDESQKLDKGTCMIQEEEEINVSF</sequence>
<evidence type="ECO:0000256" key="9">
    <source>
        <dbReference type="HAMAP-Rule" id="MF_00082"/>
    </source>
</evidence>
<protein>
    <recommendedName>
        <fullName evidence="9">Acetylglutamate kinase</fullName>
        <ecNumber evidence="9">2.7.2.8</ecNumber>
    </recommendedName>
    <alternativeName>
        <fullName evidence="9">N-acetyl-L-glutamate 5-phosphotransferase</fullName>
    </alternativeName>
    <alternativeName>
        <fullName evidence="9">NAG kinase</fullName>
        <shortName evidence="9">NAGK</shortName>
    </alternativeName>
</protein>
<dbReference type="Pfam" id="PF00696">
    <property type="entry name" value="AA_kinase"/>
    <property type="match status" value="1"/>
</dbReference>
<evidence type="ECO:0000256" key="5">
    <source>
        <dbReference type="ARBA" id="ARBA00022741"/>
    </source>
</evidence>
<keyword evidence="4 9" id="KW-0808">Transferase</keyword>
<dbReference type="InterPro" id="IPR037528">
    <property type="entry name" value="ArgB"/>
</dbReference>
<feature type="binding site" evidence="9">
    <location>
        <position position="63"/>
    </location>
    <ligand>
        <name>substrate</name>
    </ligand>
</feature>
<comment type="caution">
    <text evidence="11">The sequence shown here is derived from an EMBL/GenBank/DDBJ whole genome shotgun (WGS) entry which is preliminary data.</text>
</comment>
<dbReference type="SUPFAM" id="SSF53633">
    <property type="entry name" value="Carbamate kinase-like"/>
    <property type="match status" value="1"/>
</dbReference>
<feature type="domain" description="Aspartate/glutamate/uridylate kinase" evidence="10">
    <location>
        <begin position="3"/>
        <end position="237"/>
    </location>
</feature>
<evidence type="ECO:0000259" key="10">
    <source>
        <dbReference type="Pfam" id="PF00696"/>
    </source>
</evidence>
<dbReference type="GO" id="GO:0005737">
    <property type="term" value="C:cytoplasm"/>
    <property type="evidence" value="ECO:0007669"/>
    <property type="project" value="UniProtKB-SubCell"/>
</dbReference>
<accession>A0A926NBW4</accession>
<evidence type="ECO:0000256" key="2">
    <source>
        <dbReference type="ARBA" id="ARBA00022571"/>
    </source>
</evidence>
<dbReference type="RefSeq" id="WP_191140455.1">
    <property type="nucleotide sequence ID" value="NZ_JACXAG020000006.1"/>
</dbReference>
<keyword evidence="7 9" id="KW-0067">ATP-binding</keyword>
<dbReference type="PRINTS" id="PR00474">
    <property type="entry name" value="GLU5KINASE"/>
</dbReference>
<dbReference type="NCBIfam" id="TIGR00761">
    <property type="entry name" value="argB"/>
    <property type="match status" value="1"/>
</dbReference>
<keyword evidence="5 9" id="KW-0547">Nucleotide-binding</keyword>
<dbReference type="GO" id="GO:0005524">
    <property type="term" value="F:ATP binding"/>
    <property type="evidence" value="ECO:0007669"/>
    <property type="project" value="UniProtKB-UniRule"/>
</dbReference>
<comment type="similarity">
    <text evidence="9">Belongs to the acetylglutamate kinase family. ArgB subfamily.</text>
</comment>
<dbReference type="EMBL" id="JACXAH010000011">
    <property type="protein sequence ID" value="MBD1372530.1"/>
    <property type="molecule type" value="Genomic_DNA"/>
</dbReference>
<dbReference type="CDD" id="cd04238">
    <property type="entry name" value="AAK_NAGK-like"/>
    <property type="match status" value="1"/>
</dbReference>
<dbReference type="GO" id="GO:0003991">
    <property type="term" value="F:acetylglutamate kinase activity"/>
    <property type="evidence" value="ECO:0007669"/>
    <property type="project" value="UniProtKB-UniRule"/>
</dbReference>
<organism evidence="11 12">
    <name type="scientific">Polycladospora coralii</name>
    <dbReference type="NCBI Taxonomy" id="2771432"/>
    <lineage>
        <taxon>Bacteria</taxon>
        <taxon>Bacillati</taxon>
        <taxon>Bacillota</taxon>
        <taxon>Bacilli</taxon>
        <taxon>Bacillales</taxon>
        <taxon>Thermoactinomycetaceae</taxon>
        <taxon>Polycladospora</taxon>
    </lineage>
</organism>
<feature type="binding site" evidence="9">
    <location>
        <begin position="41"/>
        <end position="42"/>
    </location>
    <ligand>
        <name>substrate</name>
    </ligand>
</feature>
<comment type="function">
    <text evidence="9">Catalyzes the ATP-dependent phosphorylation of N-acetyl-L-glutamate.</text>
</comment>
<dbReference type="PIRSF" id="PIRSF000728">
    <property type="entry name" value="NAGK"/>
    <property type="match status" value="1"/>
</dbReference>
<evidence type="ECO:0000256" key="6">
    <source>
        <dbReference type="ARBA" id="ARBA00022777"/>
    </source>
</evidence>
<evidence type="ECO:0000313" key="12">
    <source>
        <dbReference type="Proteomes" id="UP000661691"/>
    </source>
</evidence>
<dbReference type="InterPro" id="IPR001057">
    <property type="entry name" value="Glu/AcGlu_kinase"/>
</dbReference>
<dbReference type="PANTHER" id="PTHR23342">
    <property type="entry name" value="N-ACETYLGLUTAMATE SYNTHASE"/>
    <property type="match status" value="1"/>
</dbReference>
<dbReference type="GO" id="GO:0042450">
    <property type="term" value="P:L-arginine biosynthetic process via ornithine"/>
    <property type="evidence" value="ECO:0007669"/>
    <property type="project" value="UniProtKB-UniRule"/>
</dbReference>
<proteinExistence type="inferred from homology"/>
<dbReference type="PANTHER" id="PTHR23342:SF0">
    <property type="entry name" value="N-ACETYLGLUTAMATE SYNTHASE, MITOCHONDRIAL"/>
    <property type="match status" value="1"/>
</dbReference>
<keyword evidence="2 9" id="KW-0055">Arginine biosynthesis</keyword>